<dbReference type="EMBL" id="JAGFBS010000021">
    <property type="protein sequence ID" value="KAG6373522.1"/>
    <property type="molecule type" value="Genomic_DNA"/>
</dbReference>
<dbReference type="Proteomes" id="UP000683000">
    <property type="component" value="Unassembled WGS sequence"/>
</dbReference>
<evidence type="ECO:0000313" key="1">
    <source>
        <dbReference type="EMBL" id="KAG6373522.1"/>
    </source>
</evidence>
<protein>
    <submittedName>
        <fullName evidence="1">Uncharacterized protein</fullName>
    </submittedName>
</protein>
<organism evidence="1 2">
    <name type="scientific">Boletus reticuloceps</name>
    <dbReference type="NCBI Taxonomy" id="495285"/>
    <lineage>
        <taxon>Eukaryota</taxon>
        <taxon>Fungi</taxon>
        <taxon>Dikarya</taxon>
        <taxon>Basidiomycota</taxon>
        <taxon>Agaricomycotina</taxon>
        <taxon>Agaricomycetes</taxon>
        <taxon>Agaricomycetidae</taxon>
        <taxon>Boletales</taxon>
        <taxon>Boletineae</taxon>
        <taxon>Boletaceae</taxon>
        <taxon>Boletoideae</taxon>
        <taxon>Boletus</taxon>
    </lineage>
</organism>
<dbReference type="SUPFAM" id="SSF52540">
    <property type="entry name" value="P-loop containing nucleoside triphosphate hydrolases"/>
    <property type="match status" value="1"/>
</dbReference>
<evidence type="ECO:0000313" key="2">
    <source>
        <dbReference type="Proteomes" id="UP000683000"/>
    </source>
</evidence>
<reference evidence="1" key="1">
    <citation type="submission" date="2021-03" db="EMBL/GenBank/DDBJ databases">
        <title>Evolutionary innovations through gain and loss of genes in the ectomycorrhizal Boletales.</title>
        <authorList>
            <person name="Wu G."/>
            <person name="Miyauchi S."/>
            <person name="Morin E."/>
            <person name="Yang Z.-L."/>
            <person name="Xu J."/>
            <person name="Martin F.M."/>
        </authorList>
    </citation>
    <scope>NUCLEOTIDE SEQUENCE</scope>
    <source>
        <strain evidence="1">BR01</strain>
    </source>
</reference>
<name>A0A8I2YLK7_9AGAM</name>
<accession>A0A8I2YLK7</accession>
<dbReference type="InterPro" id="IPR036961">
    <property type="entry name" value="Kinesin_motor_dom_sf"/>
</dbReference>
<gene>
    <name evidence="1" type="ORF">JVT61DRAFT_6163</name>
</gene>
<comment type="caution">
    <text evidence="1">The sequence shown here is derived from an EMBL/GenBank/DDBJ whole genome shotgun (WGS) entry which is preliminary data.</text>
</comment>
<sequence>MAEDRTNDMYTRNFYSAVLQILAFHLPTSPISDNVIVTCLRERFMTDTIYTSIGSFSLIAVTQYAGHNREQDSPPTPHLPARQQCLLYHMRHTAQDQSLIISSLQPFSI</sequence>
<dbReference type="Gene3D" id="3.40.850.10">
    <property type="entry name" value="Kinesin motor domain"/>
    <property type="match status" value="1"/>
</dbReference>
<dbReference type="AlphaFoldDB" id="A0A8I2YLK7"/>
<dbReference type="InterPro" id="IPR027417">
    <property type="entry name" value="P-loop_NTPase"/>
</dbReference>
<proteinExistence type="predicted"/>
<keyword evidence="2" id="KW-1185">Reference proteome</keyword>